<protein>
    <submittedName>
        <fullName evidence="1">Uncharacterized protein</fullName>
    </submittedName>
</protein>
<evidence type="ECO:0000313" key="2">
    <source>
        <dbReference type="Proteomes" id="UP001420932"/>
    </source>
</evidence>
<name>A0AAP0HE75_9MAGN</name>
<dbReference type="EMBL" id="JBBNAF010000055">
    <property type="protein sequence ID" value="KAK9081327.1"/>
    <property type="molecule type" value="Genomic_DNA"/>
</dbReference>
<proteinExistence type="predicted"/>
<gene>
    <name evidence="1" type="ORF">Syun_031106</name>
</gene>
<reference evidence="1 2" key="1">
    <citation type="submission" date="2024-01" db="EMBL/GenBank/DDBJ databases">
        <title>Genome assemblies of Stephania.</title>
        <authorList>
            <person name="Yang L."/>
        </authorList>
    </citation>
    <scope>NUCLEOTIDE SEQUENCE [LARGE SCALE GENOMIC DNA]</scope>
    <source>
        <strain evidence="1">YNDBR</strain>
        <tissue evidence="1">Leaf</tissue>
    </source>
</reference>
<accession>A0AAP0HE75</accession>
<keyword evidence="2" id="KW-1185">Reference proteome</keyword>
<evidence type="ECO:0000313" key="1">
    <source>
        <dbReference type="EMBL" id="KAK9081327.1"/>
    </source>
</evidence>
<comment type="caution">
    <text evidence="1">The sequence shown here is derived from an EMBL/GenBank/DDBJ whole genome shotgun (WGS) entry which is preliminary data.</text>
</comment>
<organism evidence="1 2">
    <name type="scientific">Stephania yunnanensis</name>
    <dbReference type="NCBI Taxonomy" id="152371"/>
    <lineage>
        <taxon>Eukaryota</taxon>
        <taxon>Viridiplantae</taxon>
        <taxon>Streptophyta</taxon>
        <taxon>Embryophyta</taxon>
        <taxon>Tracheophyta</taxon>
        <taxon>Spermatophyta</taxon>
        <taxon>Magnoliopsida</taxon>
        <taxon>Ranunculales</taxon>
        <taxon>Menispermaceae</taxon>
        <taxon>Menispermoideae</taxon>
        <taxon>Cissampelideae</taxon>
        <taxon>Stephania</taxon>
    </lineage>
</organism>
<sequence>MKCKVFRLRTSTSWFVDKINIASKCDPPEDDSYTSHDYNDNLTYDYHHHRPSIIRSSFAELYIAIWINQSICSL</sequence>
<dbReference type="Proteomes" id="UP001420932">
    <property type="component" value="Unassembled WGS sequence"/>
</dbReference>
<dbReference type="AlphaFoldDB" id="A0AAP0HE75"/>